<evidence type="ECO:0000256" key="6">
    <source>
        <dbReference type="SAM" id="MobiDB-lite"/>
    </source>
</evidence>
<sequence>MSGSEDLLESLIRCGLYIGAVFQFICIVAVVYLPDTPGTSIKDGCMDEDSEDSPQTTPRRPFNHHRSRKLDKKKRR</sequence>
<dbReference type="PANTHER" id="PTHR14409:SF0">
    <property type="entry name" value="PROTEIN MANBAL"/>
    <property type="match status" value="1"/>
</dbReference>
<dbReference type="EMBL" id="OU963863">
    <property type="protein sequence ID" value="CAH0765146.1"/>
    <property type="molecule type" value="Genomic_DNA"/>
</dbReference>
<evidence type="ECO:0000256" key="3">
    <source>
        <dbReference type="ARBA" id="ARBA00022692"/>
    </source>
</evidence>
<protein>
    <recommendedName>
        <fullName evidence="10">Protein anon-73B1</fullName>
    </recommendedName>
</protein>
<evidence type="ECO:0000256" key="7">
    <source>
        <dbReference type="SAM" id="Phobius"/>
    </source>
</evidence>
<dbReference type="Proteomes" id="UP001152759">
    <property type="component" value="Chromosome 2"/>
</dbReference>
<evidence type="ECO:0000313" key="9">
    <source>
        <dbReference type="Proteomes" id="UP001152759"/>
    </source>
</evidence>
<dbReference type="PANTHER" id="PTHR14409">
    <property type="entry name" value="MANNOSIDASE, BETA A, LYSOSOMAL-LIKE, MANBAL PROTEIN"/>
    <property type="match status" value="1"/>
</dbReference>
<comment type="subcellular location">
    <subcellularLocation>
        <location evidence="1">Membrane</location>
        <topology evidence="1">Single-pass membrane protein</topology>
    </subcellularLocation>
</comment>
<feature type="compositionally biased region" description="Basic residues" evidence="6">
    <location>
        <begin position="61"/>
        <end position="76"/>
    </location>
</feature>
<reference evidence="8" key="1">
    <citation type="submission" date="2021-12" db="EMBL/GenBank/DDBJ databases">
        <authorList>
            <person name="King R."/>
        </authorList>
    </citation>
    <scope>NUCLEOTIDE SEQUENCE</scope>
</reference>
<evidence type="ECO:0000313" key="8">
    <source>
        <dbReference type="EMBL" id="CAH0765146.1"/>
    </source>
</evidence>
<evidence type="ECO:0000256" key="4">
    <source>
        <dbReference type="ARBA" id="ARBA00022989"/>
    </source>
</evidence>
<feature type="transmembrane region" description="Helical" evidence="7">
    <location>
        <begin position="15"/>
        <end position="33"/>
    </location>
</feature>
<accession>A0A9P0CA68</accession>
<comment type="similarity">
    <text evidence="2">Belongs to the UPF0239 family.</text>
</comment>
<evidence type="ECO:0000256" key="1">
    <source>
        <dbReference type="ARBA" id="ARBA00004167"/>
    </source>
</evidence>
<keyword evidence="9" id="KW-1185">Reference proteome</keyword>
<organism evidence="8 9">
    <name type="scientific">Bemisia tabaci</name>
    <name type="common">Sweetpotato whitefly</name>
    <name type="synonym">Aleurodes tabaci</name>
    <dbReference type="NCBI Taxonomy" id="7038"/>
    <lineage>
        <taxon>Eukaryota</taxon>
        <taxon>Metazoa</taxon>
        <taxon>Ecdysozoa</taxon>
        <taxon>Arthropoda</taxon>
        <taxon>Hexapoda</taxon>
        <taxon>Insecta</taxon>
        <taxon>Pterygota</taxon>
        <taxon>Neoptera</taxon>
        <taxon>Paraneoptera</taxon>
        <taxon>Hemiptera</taxon>
        <taxon>Sternorrhyncha</taxon>
        <taxon>Aleyrodoidea</taxon>
        <taxon>Aleyrodidae</taxon>
        <taxon>Aleyrodinae</taxon>
        <taxon>Bemisia</taxon>
    </lineage>
</organism>
<feature type="region of interest" description="Disordered" evidence="6">
    <location>
        <begin position="42"/>
        <end position="76"/>
    </location>
</feature>
<proteinExistence type="inferred from homology"/>
<keyword evidence="5 7" id="KW-0472">Membrane</keyword>
<dbReference type="GO" id="GO:0016020">
    <property type="term" value="C:membrane"/>
    <property type="evidence" value="ECO:0007669"/>
    <property type="project" value="UniProtKB-SubCell"/>
</dbReference>
<evidence type="ECO:0000256" key="2">
    <source>
        <dbReference type="ARBA" id="ARBA00006839"/>
    </source>
</evidence>
<keyword evidence="3 7" id="KW-0812">Transmembrane</keyword>
<dbReference type="AlphaFoldDB" id="A0A9P0CA68"/>
<dbReference type="InterPro" id="IPR009621">
    <property type="entry name" value="UPF0239"/>
</dbReference>
<gene>
    <name evidence="8" type="ORF">BEMITA_LOCUS3411</name>
</gene>
<dbReference type="Pfam" id="PF06783">
    <property type="entry name" value="UPF0239"/>
    <property type="match status" value="1"/>
</dbReference>
<evidence type="ECO:0000256" key="5">
    <source>
        <dbReference type="ARBA" id="ARBA00023136"/>
    </source>
</evidence>
<name>A0A9P0CA68_BEMTA</name>
<evidence type="ECO:0008006" key="10">
    <source>
        <dbReference type="Google" id="ProtNLM"/>
    </source>
</evidence>
<keyword evidence="4 7" id="KW-1133">Transmembrane helix</keyword>